<name>A0AA48L7Y4_9TREE</name>
<evidence type="ECO:0000259" key="2">
    <source>
        <dbReference type="PROSITE" id="PS51819"/>
    </source>
</evidence>
<dbReference type="PROSITE" id="PS51819">
    <property type="entry name" value="VOC"/>
    <property type="match status" value="1"/>
</dbReference>
<dbReference type="PANTHER" id="PTHR43048:SF3">
    <property type="entry name" value="METHYLMALONYL-COA EPIMERASE, MITOCHONDRIAL"/>
    <property type="match status" value="1"/>
</dbReference>
<dbReference type="RefSeq" id="XP_060458816.1">
    <property type="nucleotide sequence ID" value="XM_060602420.1"/>
</dbReference>
<feature type="domain" description="VOC" evidence="2">
    <location>
        <begin position="161"/>
        <end position="284"/>
    </location>
</feature>
<dbReference type="Gene3D" id="3.10.180.10">
    <property type="entry name" value="2,3-Dihydroxybiphenyl 1,2-Dioxygenase, domain 1"/>
    <property type="match status" value="2"/>
</dbReference>
<keyword evidence="4" id="KW-1185">Reference proteome</keyword>
<reference evidence="3" key="1">
    <citation type="journal article" date="2023" name="BMC Genomics">
        <title>Chromosome-level genome assemblies of Cutaneotrichosporon spp. (Trichosporonales, Basidiomycota) reveal imbalanced evolution between nucleotide sequences and chromosome synteny.</title>
        <authorList>
            <person name="Kobayashi Y."/>
            <person name="Kayamori A."/>
            <person name="Aoki K."/>
            <person name="Shiwa Y."/>
            <person name="Matsutani M."/>
            <person name="Fujita N."/>
            <person name="Sugita T."/>
            <person name="Iwasaki W."/>
            <person name="Tanaka N."/>
            <person name="Takashima M."/>
        </authorList>
    </citation>
    <scope>NUCLEOTIDE SEQUENCE</scope>
    <source>
        <strain evidence="3">HIS019</strain>
    </source>
</reference>
<dbReference type="GO" id="GO:0004493">
    <property type="term" value="F:methylmalonyl-CoA epimerase activity"/>
    <property type="evidence" value="ECO:0007669"/>
    <property type="project" value="TreeGrafter"/>
</dbReference>
<evidence type="ECO:0000313" key="3">
    <source>
        <dbReference type="EMBL" id="BEI93551.1"/>
    </source>
</evidence>
<dbReference type="InterPro" id="IPR051785">
    <property type="entry name" value="MMCE/EMCE_epimerase"/>
</dbReference>
<proteinExistence type="predicted"/>
<dbReference type="KEGG" id="ccac:CcaHIS019_0600100"/>
<dbReference type="GO" id="GO:0046872">
    <property type="term" value="F:metal ion binding"/>
    <property type="evidence" value="ECO:0007669"/>
    <property type="project" value="UniProtKB-KW"/>
</dbReference>
<dbReference type="GO" id="GO:0005739">
    <property type="term" value="C:mitochondrion"/>
    <property type="evidence" value="ECO:0007669"/>
    <property type="project" value="TreeGrafter"/>
</dbReference>
<dbReference type="EMBL" id="AP028217">
    <property type="protein sequence ID" value="BEI93551.1"/>
    <property type="molecule type" value="Genomic_DNA"/>
</dbReference>
<gene>
    <name evidence="3" type="ORF">CcaverHIS019_0600100</name>
</gene>
<evidence type="ECO:0000313" key="4">
    <source>
        <dbReference type="Proteomes" id="UP001233271"/>
    </source>
</evidence>
<dbReference type="InterPro" id="IPR029068">
    <property type="entry name" value="Glyas_Bleomycin-R_OHBP_Dase"/>
</dbReference>
<accession>A0AA48L7Y4</accession>
<dbReference type="AlphaFoldDB" id="A0AA48L7Y4"/>
<dbReference type="GeneID" id="85497421"/>
<evidence type="ECO:0000256" key="1">
    <source>
        <dbReference type="ARBA" id="ARBA00022723"/>
    </source>
</evidence>
<dbReference type="InterPro" id="IPR004360">
    <property type="entry name" value="Glyas_Fos-R_dOase_dom"/>
</dbReference>
<dbReference type="PANTHER" id="PTHR43048">
    <property type="entry name" value="METHYLMALONYL-COA EPIMERASE"/>
    <property type="match status" value="1"/>
</dbReference>
<dbReference type="Proteomes" id="UP001233271">
    <property type="component" value="Chromosome 6"/>
</dbReference>
<organism evidence="3 4">
    <name type="scientific">Cutaneotrichosporon cavernicola</name>
    <dbReference type="NCBI Taxonomy" id="279322"/>
    <lineage>
        <taxon>Eukaryota</taxon>
        <taxon>Fungi</taxon>
        <taxon>Dikarya</taxon>
        <taxon>Basidiomycota</taxon>
        <taxon>Agaricomycotina</taxon>
        <taxon>Tremellomycetes</taxon>
        <taxon>Trichosporonales</taxon>
        <taxon>Trichosporonaceae</taxon>
        <taxon>Cutaneotrichosporon</taxon>
    </lineage>
</organism>
<protein>
    <recommendedName>
        <fullName evidence="2">VOC domain-containing protein</fullName>
    </recommendedName>
</protein>
<dbReference type="GO" id="GO:0046491">
    <property type="term" value="P:L-methylmalonyl-CoA metabolic process"/>
    <property type="evidence" value="ECO:0007669"/>
    <property type="project" value="TreeGrafter"/>
</dbReference>
<dbReference type="Pfam" id="PF00903">
    <property type="entry name" value="Glyoxalase"/>
    <property type="match status" value="1"/>
</dbReference>
<dbReference type="SUPFAM" id="SSF54593">
    <property type="entry name" value="Glyoxalase/Bleomycin resistance protein/Dihydroxybiphenyl dioxygenase"/>
    <property type="match status" value="1"/>
</dbReference>
<dbReference type="InterPro" id="IPR037523">
    <property type="entry name" value="VOC_core"/>
</dbReference>
<keyword evidence="1" id="KW-0479">Metal-binding</keyword>
<sequence length="328" mass="36814">MTIPTTAPIRIQRLSHMRYQHADLPKARQFLEDFGMHVVYSENDGKSLYFAGQGPDAFVYVATAGETSAFLGGTFLVETKADLERASDLIPGATKLLPASPAGGFLVTFQDPDGLPCNLVWGLPEREVGTQTSPDAVNYPVQKPRKGEFRRFKQEPCPVFKLGHFGLLVSSFQKTFDFYTRYFNLKATDILTAPDGTKVAGFMHIDREEEWVDHHTFFFSINRRVGPHHCSFEVRDSDVQAIGHDWLKAKGYTPSWGVGRHILGSQIFDYWYMPDNFMVEHYSDGDLVNNTFETNYLPAGDESLAIWGPAVPKGFMDAIPDESQRGTA</sequence>